<dbReference type="EMBL" id="KJ019069">
    <property type="protein sequence ID" value="AIX23984.1"/>
    <property type="molecule type" value="Genomic_DNA"/>
</dbReference>
<dbReference type="KEGG" id="vg:24171267"/>
<reference evidence="2 3" key="1">
    <citation type="submission" date="2013-12" db="EMBL/GenBank/DDBJ databases">
        <title>Ecological redundancy of diverse viral populations within a natural community.</title>
        <authorList>
            <person name="Gregory A.C."/>
            <person name="LaButti K."/>
            <person name="Copeland A."/>
            <person name="Woyke T."/>
            <person name="Sullivan M.B."/>
        </authorList>
    </citation>
    <scope>NUCLEOTIDE SEQUENCE [LARGE SCALE GENOMIC DNA]</scope>
    <source>
        <strain evidence="2">Syn7803US103</strain>
    </source>
</reference>
<proteinExistence type="predicted"/>
<dbReference type="Proteomes" id="UP000033008">
    <property type="component" value="Segment"/>
</dbReference>
<evidence type="ECO:0000313" key="2">
    <source>
        <dbReference type="EMBL" id="AIX23984.1"/>
    </source>
</evidence>
<accession>A0A0E3FCR7</accession>
<gene>
    <name evidence="2" type="ORF">Syn7803US103_89</name>
</gene>
<protein>
    <submittedName>
        <fullName evidence="2">Uncharacterized protein</fullName>
    </submittedName>
</protein>
<dbReference type="GeneID" id="24171267"/>
<evidence type="ECO:0000256" key="1">
    <source>
        <dbReference type="SAM" id="MobiDB-lite"/>
    </source>
</evidence>
<dbReference type="RefSeq" id="YP_009134071.1">
    <property type="nucleotide sequence ID" value="NC_026926.1"/>
</dbReference>
<feature type="compositionally biased region" description="Polar residues" evidence="1">
    <location>
        <begin position="83"/>
        <end position="92"/>
    </location>
</feature>
<organism evidence="2 3">
    <name type="scientific">Synechococcus phage ACG-2014j</name>
    <dbReference type="NCBI Taxonomy" id="1493514"/>
    <lineage>
        <taxon>Viruses</taxon>
        <taxon>Duplodnaviria</taxon>
        <taxon>Heunggongvirae</taxon>
        <taxon>Uroviricota</taxon>
        <taxon>Caudoviricetes</taxon>
        <taxon>Pantevenvirales</taxon>
        <taxon>Kyanoviridae</taxon>
        <taxon>Potamoivirus</taxon>
        <taxon>Potamoivirus tusconj</taxon>
    </lineage>
</organism>
<name>A0A0E3FCR7_9CAUD</name>
<sequence>MSTLQVRNLQGLSNFNNEVALPNGHTLKIDGNLEVPIWNNSGRPTTPSVGFIGYNTEDEVLEFYNGTEWQGAGSAKLDGSSPDKASTSGLQLVSDNPGISSGLYWIKSSLMPNALQMYVDTTQDGGGYDFYATKGSGPNISSVTSTHAGTALGLELWEGRSRQCWLAATQAVNALDSGNFSNYWEGVGHVYKPNGGGNYTGCIMRSSYYGGNNCADWRVKSGNRWWIRDSTHSEPNGDYTANGFQRIYSGSRPSVGSVSTSMGFNDGGAYAIGNYYLLSTNAKT</sequence>
<evidence type="ECO:0000313" key="3">
    <source>
        <dbReference type="Proteomes" id="UP000033008"/>
    </source>
</evidence>
<feature type="region of interest" description="Disordered" evidence="1">
    <location>
        <begin position="72"/>
        <end position="92"/>
    </location>
</feature>
<dbReference type="OrthoDB" id="7316at10239"/>